<accession>A0A7X9DKK0</accession>
<comment type="caution">
    <text evidence="5">The sequence shown here is derived from an EMBL/GenBank/DDBJ whole genome shotgun (WGS) entry which is preliminary data.</text>
</comment>
<keyword evidence="3" id="KW-0819">tRNA processing</keyword>
<keyword evidence="1 5" id="KW-0328">Glycosyltransferase</keyword>
<dbReference type="GO" id="GO:0008479">
    <property type="term" value="F:tRNA-guanosine(34) queuine transglycosylase activity"/>
    <property type="evidence" value="ECO:0007669"/>
    <property type="project" value="InterPro"/>
</dbReference>
<dbReference type="EC" id="2.4.2.29" evidence="5"/>
<dbReference type="InterPro" id="IPR050076">
    <property type="entry name" value="ArchSynthase1/Queuine_TRR"/>
</dbReference>
<evidence type="ECO:0000256" key="1">
    <source>
        <dbReference type="ARBA" id="ARBA00022676"/>
    </source>
</evidence>
<sequence length="352" mass="39935">MNIKGKTKDLELPAFFPDATHGAVKGLISDNLEYSKTTGVVVNAYHLYIDGVSDKLESYGGIHSYMNFNGLIISDSGGFQVMSLVRRNPKNGKITNDGVRFNINGKGSFLFSPETSIETQIKIGSDIVMCFDDCTEPFESLIQQKHSVERTVLWAERCKKTFEHLTKEMKSKPYLFGIIQGGDNLELRNECGTKLNQIGFDGYAFGGWPVDKNRFLMEEVLKATADLMPNDKPKYAMGVGKPDDIVKCFNMGYNMFDCVLPTRDARHERLYVYEGEPTKELLNKKPFYSYIYIGSGKYANDFTKISEHCDCPVCEKYTKSYIYHLFKNEPNVAASLATIHNLRFYSKLMELL</sequence>
<gene>
    <name evidence="5" type="primary">tgt</name>
    <name evidence="5" type="ORF">GYA27_03285</name>
</gene>
<proteinExistence type="predicted"/>
<dbReference type="PANTHER" id="PTHR46499">
    <property type="entry name" value="QUEUINE TRNA-RIBOSYLTRANSFERASE"/>
    <property type="match status" value="1"/>
</dbReference>
<organism evidence="5 6">
    <name type="scientific">candidate division WWE3 bacterium</name>
    <dbReference type="NCBI Taxonomy" id="2053526"/>
    <lineage>
        <taxon>Bacteria</taxon>
        <taxon>Katanobacteria</taxon>
    </lineage>
</organism>
<evidence type="ECO:0000313" key="6">
    <source>
        <dbReference type="Proteomes" id="UP000526033"/>
    </source>
</evidence>
<dbReference type="Gene3D" id="3.20.20.105">
    <property type="entry name" value="Queuine tRNA-ribosyltransferase-like"/>
    <property type="match status" value="1"/>
</dbReference>
<name>A0A7X9DKK0_UNCKA</name>
<protein>
    <submittedName>
        <fullName evidence="5">tRNA guanosine(34) transglycosylase Tgt</fullName>
        <ecNumber evidence="5">2.4.2.29</ecNumber>
    </submittedName>
</protein>
<dbReference type="EMBL" id="JAAZNL010000038">
    <property type="protein sequence ID" value="NMB70196.1"/>
    <property type="molecule type" value="Genomic_DNA"/>
</dbReference>
<evidence type="ECO:0000256" key="3">
    <source>
        <dbReference type="ARBA" id="ARBA00022694"/>
    </source>
</evidence>
<dbReference type="SUPFAM" id="SSF51713">
    <property type="entry name" value="tRNA-guanine transglycosylase"/>
    <property type="match status" value="1"/>
</dbReference>
<dbReference type="GO" id="GO:0005737">
    <property type="term" value="C:cytoplasm"/>
    <property type="evidence" value="ECO:0007669"/>
    <property type="project" value="TreeGrafter"/>
</dbReference>
<dbReference type="InterPro" id="IPR036511">
    <property type="entry name" value="TGT-like_sf"/>
</dbReference>
<evidence type="ECO:0000313" key="5">
    <source>
        <dbReference type="EMBL" id="NMB70196.1"/>
    </source>
</evidence>
<dbReference type="NCBIfam" id="TIGR00449">
    <property type="entry name" value="tgt_general"/>
    <property type="match status" value="1"/>
</dbReference>
<dbReference type="InterPro" id="IPR002616">
    <property type="entry name" value="tRNA_ribo_trans-like"/>
</dbReference>
<dbReference type="PANTHER" id="PTHR46499:SF1">
    <property type="entry name" value="QUEUINE TRNA-RIBOSYLTRANSFERASE"/>
    <property type="match status" value="1"/>
</dbReference>
<dbReference type="AlphaFoldDB" id="A0A7X9DKK0"/>
<keyword evidence="2 5" id="KW-0808">Transferase</keyword>
<dbReference type="NCBIfam" id="TIGR00430">
    <property type="entry name" value="Q_tRNA_tgt"/>
    <property type="match status" value="1"/>
</dbReference>
<reference evidence="5 6" key="1">
    <citation type="journal article" date="2020" name="Biotechnol. Biofuels">
        <title>New insights from the biogas microbiome by comprehensive genome-resolved metagenomics of nearly 1600 species originating from multiple anaerobic digesters.</title>
        <authorList>
            <person name="Campanaro S."/>
            <person name="Treu L."/>
            <person name="Rodriguez-R L.M."/>
            <person name="Kovalovszki A."/>
            <person name="Ziels R.M."/>
            <person name="Maus I."/>
            <person name="Zhu X."/>
            <person name="Kougias P.G."/>
            <person name="Basile A."/>
            <person name="Luo G."/>
            <person name="Schluter A."/>
            <person name="Konstantinidis K.T."/>
            <person name="Angelidaki I."/>
        </authorList>
    </citation>
    <scope>NUCLEOTIDE SEQUENCE [LARGE SCALE GENOMIC DNA]</scope>
    <source>
        <strain evidence="5">AS27yjCOA_165</strain>
    </source>
</reference>
<evidence type="ECO:0000256" key="2">
    <source>
        <dbReference type="ARBA" id="ARBA00022679"/>
    </source>
</evidence>
<dbReference type="InterPro" id="IPR004803">
    <property type="entry name" value="TGT"/>
</dbReference>
<evidence type="ECO:0000259" key="4">
    <source>
        <dbReference type="Pfam" id="PF01702"/>
    </source>
</evidence>
<dbReference type="Proteomes" id="UP000526033">
    <property type="component" value="Unassembled WGS sequence"/>
</dbReference>
<dbReference type="GO" id="GO:0002099">
    <property type="term" value="P:tRNA wobble guanine modification"/>
    <property type="evidence" value="ECO:0007669"/>
    <property type="project" value="TreeGrafter"/>
</dbReference>
<dbReference type="Pfam" id="PF01702">
    <property type="entry name" value="TGT"/>
    <property type="match status" value="1"/>
</dbReference>
<feature type="domain" description="tRNA-guanine(15) transglycosylase-like" evidence="4">
    <location>
        <begin position="6"/>
        <end position="350"/>
    </location>
</feature>